<evidence type="ECO:0000256" key="1">
    <source>
        <dbReference type="ARBA" id="ARBA00001917"/>
    </source>
</evidence>
<dbReference type="Proteomes" id="UP001196915">
    <property type="component" value="Unassembled WGS sequence"/>
</dbReference>
<organism evidence="5 6">
    <name type="scientific">Burkholderia multivorans</name>
    <dbReference type="NCBI Taxonomy" id="87883"/>
    <lineage>
        <taxon>Bacteria</taxon>
        <taxon>Pseudomonadati</taxon>
        <taxon>Pseudomonadota</taxon>
        <taxon>Betaproteobacteria</taxon>
        <taxon>Burkholderiales</taxon>
        <taxon>Burkholderiaceae</taxon>
        <taxon>Burkholderia</taxon>
        <taxon>Burkholderia cepacia complex</taxon>
    </lineage>
</organism>
<dbReference type="GO" id="GO:0005829">
    <property type="term" value="C:cytosol"/>
    <property type="evidence" value="ECO:0007669"/>
    <property type="project" value="TreeGrafter"/>
</dbReference>
<dbReference type="CDD" id="cd02933">
    <property type="entry name" value="OYE_like_FMN"/>
    <property type="match status" value="1"/>
</dbReference>
<comment type="similarity">
    <text evidence="2">Belongs to the NADH:flavin oxidoreductase/NADH oxidase family.</text>
</comment>
<evidence type="ECO:0000259" key="4">
    <source>
        <dbReference type="Pfam" id="PF00724"/>
    </source>
</evidence>
<dbReference type="FunFam" id="3.20.20.70:FF:000059">
    <property type="entry name" value="N-ethylmaleimide reductase, FMN-linked"/>
    <property type="match status" value="1"/>
</dbReference>
<accession>A0AAP2MN04</accession>
<dbReference type="EMBL" id="JAHPMX010000003">
    <property type="protein sequence ID" value="MBU9356114.1"/>
    <property type="molecule type" value="Genomic_DNA"/>
</dbReference>
<gene>
    <name evidence="5" type="ORF">KTE52_07180</name>
</gene>
<evidence type="ECO:0000313" key="6">
    <source>
        <dbReference type="Proteomes" id="UP001196915"/>
    </source>
</evidence>
<dbReference type="PANTHER" id="PTHR22893">
    <property type="entry name" value="NADH OXIDOREDUCTASE-RELATED"/>
    <property type="match status" value="1"/>
</dbReference>
<proteinExistence type="inferred from homology"/>
<evidence type="ECO:0000256" key="3">
    <source>
        <dbReference type="ARBA" id="ARBA00023002"/>
    </source>
</evidence>
<name>A0AAP2MN04_9BURK</name>
<dbReference type="InterPro" id="IPR045247">
    <property type="entry name" value="Oye-like"/>
</dbReference>
<dbReference type="RefSeq" id="WP_217078673.1">
    <property type="nucleotide sequence ID" value="NZ_CAJHCY010000025.1"/>
</dbReference>
<evidence type="ECO:0000256" key="2">
    <source>
        <dbReference type="ARBA" id="ARBA00005979"/>
    </source>
</evidence>
<dbReference type="PANTHER" id="PTHR22893:SF98">
    <property type="entry name" value="OXIDOREDUCTASE"/>
    <property type="match status" value="1"/>
</dbReference>
<comment type="cofactor">
    <cofactor evidence="1">
        <name>FMN</name>
        <dbReference type="ChEBI" id="CHEBI:58210"/>
    </cofactor>
</comment>
<evidence type="ECO:0000313" key="5">
    <source>
        <dbReference type="EMBL" id="MBU9356114.1"/>
    </source>
</evidence>
<dbReference type="AlphaFoldDB" id="A0AAP2MN04"/>
<dbReference type="GO" id="GO:0016628">
    <property type="term" value="F:oxidoreductase activity, acting on the CH-CH group of donors, NAD or NADP as acceptor"/>
    <property type="evidence" value="ECO:0007669"/>
    <property type="project" value="UniProtKB-ARBA"/>
</dbReference>
<feature type="domain" description="NADH:flavin oxidoreductase/NADH oxidase N-terminal" evidence="4">
    <location>
        <begin position="8"/>
        <end position="334"/>
    </location>
</feature>
<dbReference type="InterPro" id="IPR001155">
    <property type="entry name" value="OxRdtase_FMN_N"/>
</dbReference>
<sequence>MTNQLNALFSTHRLGSFELKNRMVMAPMTRSRAVEANLVHPLAPVYYAQRAAAGLMISEATQVSHQGAGYVRTPGIHSPEQVAAWRRVTDAVHAAGGIIFAQLWHVGRVSHPEFHRGALPVAPSALSADAEVFISTGLAPTPVPRALDSEEIVDVVGQFRRAAQNANEAGFDGVEIHGSSGYLLNQFLRDGSNVRTDQYGGSIANRARFPLEVAAAVVDVLGGERVGYRIGPNMTLHAMSDSTPVQTFSYLAAELDRLGIAYLHVTEGVAGPDAPPPGIERVAPYLRKAFSRSLILNGGFDADSGDAAITRGEADLIAYGVPFLANPDLPERYRLRAPLNMPDYASFYEPGEDDAIGYIDYPALNAFVAKGR</sequence>
<protein>
    <submittedName>
        <fullName evidence="5">Alkene reductase</fullName>
    </submittedName>
</protein>
<dbReference type="GO" id="GO:0010181">
    <property type="term" value="F:FMN binding"/>
    <property type="evidence" value="ECO:0007669"/>
    <property type="project" value="InterPro"/>
</dbReference>
<dbReference type="Pfam" id="PF00724">
    <property type="entry name" value="Oxidored_FMN"/>
    <property type="match status" value="1"/>
</dbReference>
<comment type="caution">
    <text evidence="5">The sequence shown here is derived from an EMBL/GenBank/DDBJ whole genome shotgun (WGS) entry which is preliminary data.</text>
</comment>
<reference evidence="5" key="1">
    <citation type="submission" date="2021-06" db="EMBL/GenBank/DDBJ databases">
        <title>A collection of bacterial strains from the Burkholderia cepacia Research Laboratory and Repository.</title>
        <authorList>
            <person name="Lipuma J."/>
            <person name="Spilker T."/>
        </authorList>
    </citation>
    <scope>NUCLEOTIDE SEQUENCE</scope>
    <source>
        <strain evidence="5">AU37435</strain>
    </source>
</reference>
<keyword evidence="3" id="KW-0560">Oxidoreductase</keyword>